<dbReference type="InterPro" id="IPR036388">
    <property type="entry name" value="WH-like_DNA-bd_sf"/>
</dbReference>
<dbReference type="CDD" id="cd09124">
    <property type="entry name" value="PLDc_like_TrmB_middle"/>
    <property type="match status" value="1"/>
</dbReference>
<dbReference type="RefSeq" id="WP_114296925.1">
    <property type="nucleotide sequence ID" value="NZ_QPJT01000005.1"/>
</dbReference>
<keyword evidence="4" id="KW-1185">Reference proteome</keyword>
<gene>
    <name evidence="3" type="ORF">DFR58_105145</name>
</gene>
<feature type="domain" description="Transcription regulator TrmB C-terminal" evidence="2">
    <location>
        <begin position="107"/>
        <end position="208"/>
    </location>
</feature>
<dbReference type="PANTHER" id="PTHR34293:SF1">
    <property type="entry name" value="HTH-TYPE TRANSCRIPTIONAL REGULATOR TRMBL2"/>
    <property type="match status" value="1"/>
</dbReference>
<dbReference type="OrthoDB" id="1493540at2"/>
<protein>
    <submittedName>
        <fullName evidence="3">Sugar-specific transcriptional regulator TrmB</fullName>
    </submittedName>
</protein>
<reference evidence="3 4" key="1">
    <citation type="submission" date="2018-07" db="EMBL/GenBank/DDBJ databases">
        <title>Genomic Encyclopedia of Type Strains, Phase IV (KMG-IV): sequencing the most valuable type-strain genomes for metagenomic binning, comparative biology and taxonomic classification.</title>
        <authorList>
            <person name="Goeker M."/>
        </authorList>
    </citation>
    <scope>NUCLEOTIDE SEQUENCE [LARGE SCALE GENOMIC DNA]</scope>
    <source>
        <strain evidence="3 4">DSM 27016</strain>
    </source>
</reference>
<evidence type="ECO:0000259" key="1">
    <source>
        <dbReference type="Pfam" id="PF01978"/>
    </source>
</evidence>
<dbReference type="Pfam" id="PF11495">
    <property type="entry name" value="Regulator_TrmB"/>
    <property type="match status" value="1"/>
</dbReference>
<sequence>MDIIDLLIQFNLTRQEASIYLTLLSEGDMNGYEVAKVTGISRSNTYTSLASLVDKGGAFTIEGPTTRYTPVPIEEFCENKIRNLQEKKQDIIKSIPHKRDEIEGYITIKGRSHILDKMRNMVKEAKERVYLSISETALQCILPEIRNAINRGIKMVLITNMSFSLEGATAYFTEKPQQQIRLIVDSTNVLTGDIDDGEHSTCLYSKKKNLIDLLKDSLKNEIRLIEMMKGENRT</sequence>
<evidence type="ECO:0000313" key="3">
    <source>
        <dbReference type="EMBL" id="RCX18381.1"/>
    </source>
</evidence>
<accession>A0A369BAF1</accession>
<feature type="domain" description="Transcription regulator TrmB N-terminal" evidence="1">
    <location>
        <begin position="9"/>
        <end position="74"/>
    </location>
</feature>
<dbReference type="EMBL" id="QPJT01000005">
    <property type="protein sequence ID" value="RCX18381.1"/>
    <property type="molecule type" value="Genomic_DNA"/>
</dbReference>
<dbReference type="InterPro" id="IPR002831">
    <property type="entry name" value="Tscrpt_reg_TrmB_N"/>
</dbReference>
<proteinExistence type="predicted"/>
<dbReference type="InterPro" id="IPR036390">
    <property type="entry name" value="WH_DNA-bd_sf"/>
</dbReference>
<name>A0A369BAF1_9FIRM</name>
<evidence type="ECO:0000313" key="4">
    <source>
        <dbReference type="Proteomes" id="UP000253034"/>
    </source>
</evidence>
<dbReference type="PANTHER" id="PTHR34293">
    <property type="entry name" value="HTH-TYPE TRANSCRIPTIONAL REGULATOR TRMBL2"/>
    <property type="match status" value="1"/>
</dbReference>
<dbReference type="Pfam" id="PF01978">
    <property type="entry name" value="TrmB"/>
    <property type="match status" value="1"/>
</dbReference>
<dbReference type="AlphaFoldDB" id="A0A369BAF1"/>
<dbReference type="Gene3D" id="1.10.10.10">
    <property type="entry name" value="Winged helix-like DNA-binding domain superfamily/Winged helix DNA-binding domain"/>
    <property type="match status" value="1"/>
</dbReference>
<dbReference type="InterPro" id="IPR051797">
    <property type="entry name" value="TrmB-like"/>
</dbReference>
<dbReference type="SUPFAM" id="SSF46785">
    <property type="entry name" value="Winged helix' DNA-binding domain"/>
    <property type="match status" value="1"/>
</dbReference>
<comment type="caution">
    <text evidence="3">The sequence shown here is derived from an EMBL/GenBank/DDBJ whole genome shotgun (WGS) entry which is preliminary data.</text>
</comment>
<dbReference type="InterPro" id="IPR021586">
    <property type="entry name" value="Tscrpt_reg_TrmB_C"/>
</dbReference>
<organism evidence="3 4">
    <name type="scientific">Anaerobacterium chartisolvens</name>
    <dbReference type="NCBI Taxonomy" id="1297424"/>
    <lineage>
        <taxon>Bacteria</taxon>
        <taxon>Bacillati</taxon>
        <taxon>Bacillota</taxon>
        <taxon>Clostridia</taxon>
        <taxon>Eubacteriales</taxon>
        <taxon>Oscillospiraceae</taxon>
        <taxon>Anaerobacterium</taxon>
    </lineage>
</organism>
<dbReference type="Proteomes" id="UP000253034">
    <property type="component" value="Unassembled WGS sequence"/>
</dbReference>
<evidence type="ECO:0000259" key="2">
    <source>
        <dbReference type="Pfam" id="PF11495"/>
    </source>
</evidence>